<dbReference type="PANTHER" id="PTHR43244:SF1">
    <property type="entry name" value="5,10-METHYLENETETRAHYDROMETHANOPTERIN REDUCTASE"/>
    <property type="match status" value="1"/>
</dbReference>
<dbReference type="AlphaFoldDB" id="A0A3C1KB39"/>
<feature type="domain" description="Luciferase-like" evidence="2">
    <location>
        <begin position="4"/>
        <end position="161"/>
    </location>
</feature>
<dbReference type="Gene3D" id="3.20.20.30">
    <property type="entry name" value="Luciferase-like domain"/>
    <property type="match status" value="1"/>
</dbReference>
<dbReference type="EMBL" id="DMNG01000065">
    <property type="protein sequence ID" value="HAN23683.1"/>
    <property type="molecule type" value="Genomic_DNA"/>
</dbReference>
<dbReference type="SUPFAM" id="SSF51679">
    <property type="entry name" value="Bacterial luciferase-like"/>
    <property type="match status" value="1"/>
</dbReference>
<evidence type="ECO:0000313" key="4">
    <source>
        <dbReference type="Proteomes" id="UP000257479"/>
    </source>
</evidence>
<dbReference type="Pfam" id="PF00296">
    <property type="entry name" value="Bac_luciferase"/>
    <property type="match status" value="1"/>
</dbReference>
<evidence type="ECO:0000313" key="3">
    <source>
        <dbReference type="EMBL" id="HAN23683.1"/>
    </source>
</evidence>
<dbReference type="InterPro" id="IPR050564">
    <property type="entry name" value="F420-G6PD/mer"/>
</dbReference>
<evidence type="ECO:0000259" key="2">
    <source>
        <dbReference type="Pfam" id="PF00296"/>
    </source>
</evidence>
<dbReference type="InterPro" id="IPR011251">
    <property type="entry name" value="Luciferase-like_dom"/>
</dbReference>
<feature type="non-terminal residue" evidence="3">
    <location>
        <position position="1"/>
    </location>
</feature>
<keyword evidence="1" id="KW-0560">Oxidoreductase</keyword>
<evidence type="ECO:0000256" key="1">
    <source>
        <dbReference type="ARBA" id="ARBA00023002"/>
    </source>
</evidence>
<name>A0A3C1KB39_9MICO</name>
<proteinExistence type="predicted"/>
<sequence length="194" mass="21274">ELDVWVAAYGPMALKLTGEVGDGFILQLADVDIAAWMIKVVKDAAAAAGRDPESIAFCVAAPMYIGDDWEHMRDQCRWFGGMVGNHVADIVSKYGTEGDVPAALTDYIAGRTGYDYNSHGRAHNDHVDFVPDEIVDRFCLLGTAEDHIAKLEQLRAIGVTQFAGYLQHDNKEETMRVYGETVIPALADQVTAKR</sequence>
<dbReference type="InterPro" id="IPR022315">
    <property type="entry name" value="F420_OxRdatse_CPS4043_pred"/>
</dbReference>
<dbReference type="NCBIfam" id="TIGR03842">
    <property type="entry name" value="F420_CPS_4043"/>
    <property type="match status" value="1"/>
</dbReference>
<organism evidence="3 4">
    <name type="scientific">Microbacterium ginsengisoli</name>
    <dbReference type="NCBI Taxonomy" id="400772"/>
    <lineage>
        <taxon>Bacteria</taxon>
        <taxon>Bacillati</taxon>
        <taxon>Actinomycetota</taxon>
        <taxon>Actinomycetes</taxon>
        <taxon>Micrococcales</taxon>
        <taxon>Microbacteriaceae</taxon>
        <taxon>Microbacterium</taxon>
    </lineage>
</organism>
<dbReference type="InterPro" id="IPR036661">
    <property type="entry name" value="Luciferase-like_sf"/>
</dbReference>
<dbReference type="GO" id="GO:0016705">
    <property type="term" value="F:oxidoreductase activity, acting on paired donors, with incorporation or reduction of molecular oxygen"/>
    <property type="evidence" value="ECO:0007669"/>
    <property type="project" value="InterPro"/>
</dbReference>
<comment type="caution">
    <text evidence="3">The sequence shown here is derived from an EMBL/GenBank/DDBJ whole genome shotgun (WGS) entry which is preliminary data.</text>
</comment>
<accession>A0A3C1KB39</accession>
<protein>
    <submittedName>
        <fullName evidence="3">TIGR03842 family LLM class F420-dependent oxidoreductase</fullName>
    </submittedName>
</protein>
<gene>
    <name evidence="3" type="ORF">DCP95_03820</name>
</gene>
<dbReference type="Proteomes" id="UP000257479">
    <property type="component" value="Unassembled WGS sequence"/>
</dbReference>
<reference evidence="3 4" key="1">
    <citation type="journal article" date="2018" name="Nat. Biotechnol.">
        <title>A standardized bacterial taxonomy based on genome phylogeny substantially revises the tree of life.</title>
        <authorList>
            <person name="Parks D.H."/>
            <person name="Chuvochina M."/>
            <person name="Waite D.W."/>
            <person name="Rinke C."/>
            <person name="Skarshewski A."/>
            <person name="Chaumeil P.A."/>
            <person name="Hugenholtz P."/>
        </authorList>
    </citation>
    <scope>NUCLEOTIDE SEQUENCE [LARGE SCALE GENOMIC DNA]</scope>
    <source>
        <strain evidence="3">UBA9152</strain>
    </source>
</reference>
<dbReference type="PANTHER" id="PTHR43244">
    <property type="match status" value="1"/>
</dbReference>